<reference evidence="1 2" key="1">
    <citation type="submission" date="2019-03" db="EMBL/GenBank/DDBJ databases">
        <title>Ramlibacter henchirensis DSM 14656, whole genome shotgun sequence.</title>
        <authorList>
            <person name="Zhang X."/>
            <person name="Feng G."/>
            <person name="Zhu H."/>
        </authorList>
    </citation>
    <scope>NUCLEOTIDE SEQUENCE [LARGE SCALE GENOMIC DNA]</scope>
    <source>
        <strain evidence="1 2">DSM 14656</strain>
    </source>
</reference>
<keyword evidence="2" id="KW-1185">Reference proteome</keyword>
<dbReference type="Proteomes" id="UP000298180">
    <property type="component" value="Unassembled WGS sequence"/>
</dbReference>
<dbReference type="AlphaFoldDB" id="A0A4Z0C201"/>
<dbReference type="OrthoDB" id="9928842at2"/>
<evidence type="ECO:0000313" key="2">
    <source>
        <dbReference type="Proteomes" id="UP000298180"/>
    </source>
</evidence>
<gene>
    <name evidence="1" type="ORF">EZ313_02340</name>
</gene>
<evidence type="ECO:0000313" key="1">
    <source>
        <dbReference type="EMBL" id="TFZ05533.1"/>
    </source>
</evidence>
<name>A0A4Z0C201_9BURK</name>
<comment type="caution">
    <text evidence="1">The sequence shown here is derived from an EMBL/GenBank/DDBJ whole genome shotgun (WGS) entry which is preliminary data.</text>
</comment>
<proteinExistence type="predicted"/>
<accession>A0A4Z0C201</accession>
<organism evidence="1 2">
    <name type="scientific">Ramlibacter henchirensis</name>
    <dbReference type="NCBI Taxonomy" id="204072"/>
    <lineage>
        <taxon>Bacteria</taxon>
        <taxon>Pseudomonadati</taxon>
        <taxon>Pseudomonadota</taxon>
        <taxon>Betaproteobacteria</taxon>
        <taxon>Burkholderiales</taxon>
        <taxon>Comamonadaceae</taxon>
        <taxon>Ramlibacter</taxon>
    </lineage>
</organism>
<dbReference type="RefSeq" id="WP_135261615.1">
    <property type="nucleotide sequence ID" value="NZ_SMLM01000001.1"/>
</dbReference>
<dbReference type="EMBL" id="SMLM01000001">
    <property type="protein sequence ID" value="TFZ05533.1"/>
    <property type="molecule type" value="Genomic_DNA"/>
</dbReference>
<protein>
    <submittedName>
        <fullName evidence="1">Uncharacterized protein</fullName>
    </submittedName>
</protein>
<sequence length="163" mass="17838">MKSNELLPPFIGACLWWTTIAATGQSAVSIKVLEASLPESNVTARVTVLKDPPCLFDRTAYGWGVENTCSKESIGGIMVEQGGKRQIVPLSAFADLAEPRTIRLIGKTPRSFILQISGGDAATSYRANLRFENGALKTRRVESGEFPADANETTKYRFNIDQR</sequence>